<accession>A0A4R6S4T9</accession>
<name>A0A4R6S4T9_LABRH</name>
<comment type="caution">
    <text evidence="2">The sequence shown here is derived from an EMBL/GenBank/DDBJ whole genome shotgun (WGS) entry which is preliminary data.</text>
</comment>
<keyword evidence="1" id="KW-0812">Transmembrane</keyword>
<keyword evidence="3" id="KW-1185">Reference proteome</keyword>
<dbReference type="OrthoDB" id="529448at2"/>
<feature type="transmembrane region" description="Helical" evidence="1">
    <location>
        <begin position="17"/>
        <end position="39"/>
    </location>
</feature>
<feature type="transmembrane region" description="Helical" evidence="1">
    <location>
        <begin position="59"/>
        <end position="77"/>
    </location>
</feature>
<feature type="transmembrane region" description="Helical" evidence="1">
    <location>
        <begin position="222"/>
        <end position="244"/>
    </location>
</feature>
<keyword evidence="1" id="KW-0472">Membrane</keyword>
<protein>
    <submittedName>
        <fullName evidence="2">Uncharacterized protein</fullName>
    </submittedName>
</protein>
<reference evidence="2 3" key="1">
    <citation type="submission" date="2019-03" db="EMBL/GenBank/DDBJ databases">
        <title>Genomic Encyclopedia of Type Strains, Phase IV (KMG-IV): sequencing the most valuable type-strain genomes for metagenomic binning, comparative biology and taxonomic classification.</title>
        <authorList>
            <person name="Goeker M."/>
        </authorList>
    </citation>
    <scope>NUCLEOTIDE SEQUENCE [LARGE SCALE GENOMIC DNA]</scope>
    <source>
        <strain evidence="2 3">DSM 45361</strain>
    </source>
</reference>
<dbReference type="Proteomes" id="UP000295444">
    <property type="component" value="Unassembled WGS sequence"/>
</dbReference>
<keyword evidence="1" id="KW-1133">Transmembrane helix</keyword>
<proteinExistence type="predicted"/>
<dbReference type="EMBL" id="SNXZ01000005">
    <property type="protein sequence ID" value="TDP94779.1"/>
    <property type="molecule type" value="Genomic_DNA"/>
</dbReference>
<evidence type="ECO:0000313" key="2">
    <source>
        <dbReference type="EMBL" id="TDP94779.1"/>
    </source>
</evidence>
<feature type="transmembrane region" description="Helical" evidence="1">
    <location>
        <begin position="195"/>
        <end position="216"/>
    </location>
</feature>
<sequence length="315" mass="34932">MPGDSLKDLTEVFTRRFLLNALLPTFVFAAATATLIVHSTAGLPAAAAWWGRLDALTKIAMALLVAVCTFFLSSAVASQWRGLIRLYEGYPLVGLLGRFQRSAPGISAHEARRARLADTSRAEVTDQYYRYPPEDTDEGPIPVLPTRLGNILLAGEYYSTDHYKIDCVVFWPRLFPLLPPAFRTNYQAAQANAEFPLVVSFEAAVATVIGATAVLLGHGAPLLFAGVVLVGAALSYGAYVTALTGATELAEQQRTAWDLYRDRLLRQWPSVLDVRDEEEAFEHIYGFVVQGFRPQWDRPHRRYLRRHPAPPDQGD</sequence>
<gene>
    <name evidence="2" type="ORF">EV186_10511</name>
</gene>
<dbReference type="AlphaFoldDB" id="A0A4R6S4T9"/>
<evidence type="ECO:0000256" key="1">
    <source>
        <dbReference type="SAM" id="Phobius"/>
    </source>
</evidence>
<dbReference type="RefSeq" id="WP_133852206.1">
    <property type="nucleotide sequence ID" value="NZ_SNXZ01000005.1"/>
</dbReference>
<organism evidence="2 3">
    <name type="scientific">Labedaea rhizosphaerae</name>
    <dbReference type="NCBI Taxonomy" id="598644"/>
    <lineage>
        <taxon>Bacteria</taxon>
        <taxon>Bacillati</taxon>
        <taxon>Actinomycetota</taxon>
        <taxon>Actinomycetes</taxon>
        <taxon>Pseudonocardiales</taxon>
        <taxon>Pseudonocardiaceae</taxon>
        <taxon>Labedaea</taxon>
    </lineage>
</organism>
<evidence type="ECO:0000313" key="3">
    <source>
        <dbReference type="Proteomes" id="UP000295444"/>
    </source>
</evidence>